<dbReference type="InParanoid" id="C5KFI5"/>
<name>C5KFI5_PERM5</name>
<proteinExistence type="predicted"/>
<reference evidence="2 3" key="1">
    <citation type="submission" date="2008-07" db="EMBL/GenBank/DDBJ databases">
        <authorList>
            <person name="El-Sayed N."/>
            <person name="Caler E."/>
            <person name="Inman J."/>
            <person name="Amedeo P."/>
            <person name="Hass B."/>
            <person name="Wortman J."/>
        </authorList>
    </citation>
    <scope>NUCLEOTIDE SEQUENCE [LARGE SCALE GENOMIC DNA]</scope>
    <source>
        <strain evidence="3">ATCC 50983 / TXsc</strain>
    </source>
</reference>
<evidence type="ECO:0000313" key="3">
    <source>
        <dbReference type="Proteomes" id="UP000007800"/>
    </source>
</evidence>
<evidence type="ECO:0000256" key="1">
    <source>
        <dbReference type="SAM" id="MobiDB-lite"/>
    </source>
</evidence>
<feature type="compositionally biased region" description="Basic and acidic residues" evidence="1">
    <location>
        <begin position="65"/>
        <end position="85"/>
    </location>
</feature>
<gene>
    <name evidence="2" type="ORF">Pmar_PMAR022581</name>
</gene>
<feature type="compositionally biased region" description="Low complexity" evidence="1">
    <location>
        <begin position="140"/>
        <end position="159"/>
    </location>
</feature>
<protein>
    <submittedName>
        <fullName evidence="2">Uncharacterized protein</fullName>
    </submittedName>
</protein>
<dbReference type="Proteomes" id="UP000007800">
    <property type="component" value="Unassembled WGS sequence"/>
</dbReference>
<dbReference type="GeneID" id="9063844"/>
<feature type="region of interest" description="Disordered" evidence="1">
    <location>
        <begin position="65"/>
        <end position="193"/>
    </location>
</feature>
<keyword evidence="3" id="KW-1185">Reference proteome</keyword>
<feature type="compositionally biased region" description="Low complexity" evidence="1">
    <location>
        <begin position="167"/>
        <end position="180"/>
    </location>
</feature>
<dbReference type="EMBL" id="GG672752">
    <property type="protein sequence ID" value="EER16734.1"/>
    <property type="molecule type" value="Genomic_DNA"/>
</dbReference>
<dbReference type="RefSeq" id="XP_002784938.1">
    <property type="nucleotide sequence ID" value="XM_002784892.1"/>
</dbReference>
<sequence>MVAVLEEYTLAFPSAKLWSFLTEYRSSFASLGSPGGVNGGGGTSVRSLVSQSNARKWSEELFEEKMANRRQEREQSTSRIVRGEESMSSDFGGMPPQHPIRGNLTYPNIPRDASGEGSSPGEWQGHSPMPSSLPPTVPLASRSPISRRPARSPASFRRSQTASNFMPSPRSRVPLPSPRSGMPLKKVPARTAM</sequence>
<dbReference type="AlphaFoldDB" id="C5KFI5"/>
<evidence type="ECO:0000313" key="2">
    <source>
        <dbReference type="EMBL" id="EER16734.1"/>
    </source>
</evidence>
<organism evidence="3">
    <name type="scientific">Perkinsus marinus (strain ATCC 50983 / TXsc)</name>
    <dbReference type="NCBI Taxonomy" id="423536"/>
    <lineage>
        <taxon>Eukaryota</taxon>
        <taxon>Sar</taxon>
        <taxon>Alveolata</taxon>
        <taxon>Perkinsozoa</taxon>
        <taxon>Perkinsea</taxon>
        <taxon>Perkinsida</taxon>
        <taxon>Perkinsidae</taxon>
        <taxon>Perkinsus</taxon>
    </lineage>
</organism>
<accession>C5KFI5</accession>